<name>A0ABS0TD90_9STAP</name>
<dbReference type="InterPro" id="IPR013199">
    <property type="entry name" value="HTH_Mga_DNA-bd_dom"/>
</dbReference>
<protein>
    <submittedName>
        <fullName evidence="2">HTH domain-containing protein</fullName>
    </submittedName>
</protein>
<dbReference type="InterPro" id="IPR036390">
    <property type="entry name" value="WH_DNA-bd_sf"/>
</dbReference>
<feature type="domain" description="M protein trans-acting positive regulator (MGA) HTH" evidence="1">
    <location>
        <begin position="4"/>
        <end position="57"/>
    </location>
</feature>
<accession>A0ABS0TD90</accession>
<evidence type="ECO:0000259" key="1">
    <source>
        <dbReference type="Pfam" id="PF08280"/>
    </source>
</evidence>
<dbReference type="Gene3D" id="1.10.10.10">
    <property type="entry name" value="Winged helix-like DNA-binding domain superfamily/Winged helix DNA-binding domain"/>
    <property type="match status" value="1"/>
</dbReference>
<organism evidence="2 3">
    <name type="scientific">Staphylococcus canis</name>
    <dbReference type="NCBI Taxonomy" id="2724942"/>
    <lineage>
        <taxon>Bacteria</taxon>
        <taxon>Bacillati</taxon>
        <taxon>Bacillota</taxon>
        <taxon>Bacilli</taxon>
        <taxon>Bacillales</taxon>
        <taxon>Staphylococcaceae</taxon>
        <taxon>Staphylococcus</taxon>
    </lineage>
</organism>
<evidence type="ECO:0000313" key="3">
    <source>
        <dbReference type="Proteomes" id="UP000751852"/>
    </source>
</evidence>
<dbReference type="RefSeq" id="WP_198618483.1">
    <property type="nucleotide sequence ID" value="NZ_JABANU010000024.1"/>
</dbReference>
<reference evidence="2 3" key="1">
    <citation type="submission" date="2020-04" db="EMBL/GenBank/DDBJ databases">
        <title>Staphylococcus species from domestic dog.</title>
        <authorList>
            <person name="Paterson G.K."/>
        </authorList>
    </citation>
    <scope>NUCLEOTIDE SEQUENCE [LARGE SCALE GENOMIC DNA]</scope>
    <source>
        <strain evidence="2 3">H16/1A</strain>
    </source>
</reference>
<proteinExistence type="predicted"/>
<dbReference type="PANTHER" id="PTHR30185">
    <property type="entry name" value="CRYPTIC BETA-GLUCOSIDE BGL OPERON ANTITERMINATOR"/>
    <property type="match status" value="1"/>
</dbReference>
<dbReference type="PANTHER" id="PTHR30185:SF12">
    <property type="entry name" value="TRANSCRIPTIONAL REGULATOR MANR"/>
    <property type="match status" value="1"/>
</dbReference>
<evidence type="ECO:0000313" key="2">
    <source>
        <dbReference type="EMBL" id="MBI5975709.1"/>
    </source>
</evidence>
<dbReference type="SUPFAM" id="SSF46785">
    <property type="entry name" value="Winged helix' DNA-binding domain"/>
    <property type="match status" value="1"/>
</dbReference>
<sequence length="100" mass="11981">MLSHRQYEILEKIIRNEDYISVVDLAHEFDLTERTIQYDLEYIELMKDKLELEIDRNKRQGIKIISHNDDLLKKEKSTVFCTAPQKLNLQNSTFGVFNYE</sequence>
<gene>
    <name evidence="2" type="ORF">HHH54_08870</name>
</gene>
<dbReference type="InterPro" id="IPR050661">
    <property type="entry name" value="BglG_antiterminators"/>
</dbReference>
<dbReference type="Proteomes" id="UP000751852">
    <property type="component" value="Unassembled WGS sequence"/>
</dbReference>
<dbReference type="InterPro" id="IPR036388">
    <property type="entry name" value="WH-like_DNA-bd_sf"/>
</dbReference>
<dbReference type="EMBL" id="JABANU010000024">
    <property type="protein sequence ID" value="MBI5975709.1"/>
    <property type="molecule type" value="Genomic_DNA"/>
</dbReference>
<comment type="caution">
    <text evidence="2">The sequence shown here is derived from an EMBL/GenBank/DDBJ whole genome shotgun (WGS) entry which is preliminary data.</text>
</comment>
<keyword evidence="3" id="KW-1185">Reference proteome</keyword>
<dbReference type="Pfam" id="PF08280">
    <property type="entry name" value="HTH_Mga"/>
    <property type="match status" value="1"/>
</dbReference>